<dbReference type="PANTHER" id="PTHR23339">
    <property type="entry name" value="TYROSINE SPECIFIC PROTEIN PHOSPHATASE AND DUAL SPECIFICITY PROTEIN PHOSPHATASE"/>
    <property type="match status" value="1"/>
</dbReference>
<gene>
    <name evidence="1" type="ORF">F383_14144</name>
</gene>
<dbReference type="Pfam" id="PF14566">
    <property type="entry name" value="PTPlike_phytase"/>
    <property type="match status" value="1"/>
</dbReference>
<evidence type="ECO:0000313" key="2">
    <source>
        <dbReference type="Proteomes" id="UP000032142"/>
    </source>
</evidence>
<accession>A0A0B0PS45</accession>
<dbReference type="Gene3D" id="3.90.190.10">
    <property type="entry name" value="Protein tyrosine phosphatase superfamily"/>
    <property type="match status" value="1"/>
</dbReference>
<dbReference type="AlphaFoldDB" id="A0A0B0PS45"/>
<sequence length="289" mass="32598">MMRNFGQGPMLGSVLKCWQYGFGFEPKLEITGTHLIFVVVTDLGEEAIVYINGTPFVLKELNKPVDTLKHVGITGPVVEHMEARLKEDILSEVRESGGRMLVHREEFSPSSNQSSVVGYWENIFTDDVKIAVELYAALKDEGYNIEYRMILLTREREALASDVDEIQNCQDEGTLSSSGCYLYVSHIGFGGVAYAMAIICCRLDAKTSEEEARRMGDYRDILSLTRVLIHSPKSKENVDTIIERCAGTRHLRDDILHYSKELEKVPSDDDENRAYIMDMGVKGMRLVVT</sequence>
<keyword evidence="2" id="KW-1185">Reference proteome</keyword>
<proteinExistence type="predicted"/>
<dbReference type="SMART" id="SM01301">
    <property type="entry name" value="PTPlike_phytase"/>
    <property type="match status" value="1"/>
</dbReference>
<dbReference type="Proteomes" id="UP000032142">
    <property type="component" value="Unassembled WGS sequence"/>
</dbReference>
<evidence type="ECO:0000313" key="1">
    <source>
        <dbReference type="EMBL" id="KHG27810.1"/>
    </source>
</evidence>
<dbReference type="EMBL" id="KN442487">
    <property type="protein sequence ID" value="KHG27810.1"/>
    <property type="molecule type" value="Genomic_DNA"/>
</dbReference>
<reference evidence="2" key="1">
    <citation type="submission" date="2014-09" db="EMBL/GenBank/DDBJ databases">
        <authorList>
            <person name="Mudge J."/>
            <person name="Ramaraj T."/>
            <person name="Lindquist I.E."/>
            <person name="Bharti A.K."/>
            <person name="Sundararajan A."/>
            <person name="Cameron C.T."/>
            <person name="Woodward J.E."/>
            <person name="May G.D."/>
            <person name="Brubaker C."/>
            <person name="Broadhvest J."/>
            <person name="Wilkins T.A."/>
        </authorList>
    </citation>
    <scope>NUCLEOTIDE SEQUENCE</scope>
    <source>
        <strain evidence="2">cv. AKA8401</strain>
    </source>
</reference>
<dbReference type="InterPro" id="IPR050561">
    <property type="entry name" value="PTP"/>
</dbReference>
<organism evidence="1 2">
    <name type="scientific">Gossypium arboreum</name>
    <name type="common">Tree cotton</name>
    <name type="synonym">Gossypium nanking</name>
    <dbReference type="NCBI Taxonomy" id="29729"/>
    <lineage>
        <taxon>Eukaryota</taxon>
        <taxon>Viridiplantae</taxon>
        <taxon>Streptophyta</taxon>
        <taxon>Embryophyta</taxon>
        <taxon>Tracheophyta</taxon>
        <taxon>Spermatophyta</taxon>
        <taxon>Magnoliopsida</taxon>
        <taxon>eudicotyledons</taxon>
        <taxon>Gunneridae</taxon>
        <taxon>Pentapetalae</taxon>
        <taxon>rosids</taxon>
        <taxon>malvids</taxon>
        <taxon>Malvales</taxon>
        <taxon>Malvaceae</taxon>
        <taxon>Malvoideae</taxon>
        <taxon>Gossypium</taxon>
    </lineage>
</organism>
<name>A0A0B0PS45_GOSAR</name>
<dbReference type="InterPro" id="IPR029021">
    <property type="entry name" value="Prot-tyrosine_phosphatase-like"/>
</dbReference>
<protein>
    <submittedName>
        <fullName evidence="1">L-aspartate oxidase</fullName>
    </submittedName>
</protein>